<dbReference type="Pfam" id="PF02738">
    <property type="entry name" value="MoCoBD_1"/>
    <property type="match status" value="1"/>
</dbReference>
<sequence length="732" mass="76357">MNPSPLGGNISRIDGRAKTTGAARYSADYRESDLAYAVLVSATIGLGTVTAIDTDAAARAPGVLAVYSPFAPLPLHPVADDALGENYRPLQDREVRFHGQAIGVVVADSFEHARDAAAMIRADYQSRTPRTSLADAGRGTSIAMPESGNKTVLAPGIASIDDALRGSEITVDTVVSQLAQHAAAMEPHASVAVWRNNLLTIYTGTQFPGRAIAGITGALGLQPEQLRIISTYVGGGFGSRVLPWTDVILGAAAARELGRPVKLVLNRSQVFSVVGHRSAVRQRVRLGARADGTLTAVSHESDAEAPAVGGWPLRTAAETTAALYRTPNLHVDQRHVTLDTAPTWAMRAPNEAPGAFAIETAMDELAVATGVDPVELRLRNYATTLPGTDRRGTSKRLDECYRLGANRFGWSARATTPATRRDGQWLIGMGMATAIYPAAGRSANAVQVSFREDGTVLASTAVMDIGTGAATALAIVVADAVGLPLDRVVAQVGDTDLPEGAGAVGSRATGSMAPTARAAARAAIGRLTDAASTDPRSPLAGSESPVTYDGGGLRTSNGSLNFADLLREIRMEHISATHRDEATLNPSFAAHGFGAHFCEVRVHSLTGETRVSRFTTVVDIGRVINAKAARSQVVGGVIFGIGHALLEANPIDPSGRFASSNLADYVVPVNADVPFIDAVCLDGDDQDFSDVGARGVGELGVVGSAAAIGNAVFNATGIRVHDLPIHPELLLR</sequence>
<keyword evidence="1" id="KW-0500">Molybdenum</keyword>
<dbReference type="InterPro" id="IPR046867">
    <property type="entry name" value="AldOxase/xan_DH_MoCoBD2"/>
</dbReference>
<evidence type="ECO:0000259" key="4">
    <source>
        <dbReference type="SMART" id="SM01008"/>
    </source>
</evidence>
<proteinExistence type="predicted"/>
<evidence type="ECO:0000313" key="5">
    <source>
        <dbReference type="EMBL" id="OAN41833.1"/>
    </source>
</evidence>
<dbReference type="SMART" id="SM01008">
    <property type="entry name" value="Ald_Xan_dh_C"/>
    <property type="match status" value="1"/>
</dbReference>
<reference evidence="5 6" key="1">
    <citation type="submission" date="2016-04" db="EMBL/GenBank/DDBJ databases">
        <title>Draft Genome Sequences of Staphylococcus capitis Strain H36, S. capitis Strain H65, S. cohnii Strain H62, S. hominis Strain H69, Mycobacterium iranicum Strain H39, Plantibacter sp. Strain H53, Pseudomonas oryzihabitans Strain H72, and Microbacterium sp. Strain H83, isolated from residential settings.</title>
        <authorList>
            <person name="Lymperopoulou D."/>
            <person name="Adams R.I."/>
            <person name="Lindow S."/>
            <person name="Coil D.A."/>
            <person name="Jospin G."/>
            <person name="Eisen J.A."/>
        </authorList>
    </citation>
    <scope>NUCLEOTIDE SEQUENCE [LARGE SCALE GENOMIC DNA]</scope>
    <source>
        <strain evidence="5 6">H39</strain>
    </source>
</reference>
<dbReference type="EMBL" id="LWCS01000002">
    <property type="protein sequence ID" value="OAN41833.1"/>
    <property type="molecule type" value="Genomic_DNA"/>
</dbReference>
<organism evidence="5 6">
    <name type="scientific">Mycolicibacterium iranicum</name>
    <name type="common">Mycobacterium iranicum</name>
    <dbReference type="NCBI Taxonomy" id="912594"/>
    <lineage>
        <taxon>Bacteria</taxon>
        <taxon>Bacillati</taxon>
        <taxon>Actinomycetota</taxon>
        <taxon>Actinomycetes</taxon>
        <taxon>Mycobacteriales</taxon>
        <taxon>Mycobacteriaceae</taxon>
        <taxon>Mycolicibacterium</taxon>
    </lineage>
</organism>
<dbReference type="STRING" id="912594.AWC12_00660"/>
<keyword evidence="2" id="KW-0560">Oxidoreductase</keyword>
<accession>A0A178M409</accession>
<dbReference type="InterPro" id="IPR016208">
    <property type="entry name" value="Ald_Oxase/xanthine_DH-like"/>
</dbReference>
<dbReference type="InterPro" id="IPR008274">
    <property type="entry name" value="AldOxase/xan_DH_MoCoBD1"/>
</dbReference>
<dbReference type="Pfam" id="PF20256">
    <property type="entry name" value="MoCoBD_2"/>
    <property type="match status" value="1"/>
</dbReference>
<dbReference type="OrthoDB" id="8428274at2"/>
<dbReference type="PANTHER" id="PTHR11908">
    <property type="entry name" value="XANTHINE DEHYDROGENASE"/>
    <property type="match status" value="1"/>
</dbReference>
<dbReference type="InterPro" id="IPR037165">
    <property type="entry name" value="AldOxase/xan_DH_Mopterin-bd_sf"/>
</dbReference>
<dbReference type="AlphaFoldDB" id="A0A178M409"/>
<evidence type="ECO:0000256" key="1">
    <source>
        <dbReference type="ARBA" id="ARBA00022505"/>
    </source>
</evidence>
<dbReference type="SUPFAM" id="SSF56003">
    <property type="entry name" value="Molybdenum cofactor-binding domain"/>
    <property type="match status" value="1"/>
</dbReference>
<evidence type="ECO:0000256" key="3">
    <source>
        <dbReference type="SAM" id="MobiDB-lite"/>
    </source>
</evidence>
<evidence type="ECO:0000313" key="6">
    <source>
        <dbReference type="Proteomes" id="UP000078396"/>
    </source>
</evidence>
<dbReference type="Gene3D" id="3.30.365.10">
    <property type="entry name" value="Aldehyde oxidase/xanthine dehydrogenase, molybdopterin binding domain"/>
    <property type="match status" value="4"/>
</dbReference>
<dbReference type="InterPro" id="IPR036856">
    <property type="entry name" value="Ald_Oxase/Xan_DH_a/b_sf"/>
</dbReference>
<dbReference type="RefSeq" id="WP_082909072.1">
    <property type="nucleotide sequence ID" value="NZ_LWCS01000002.1"/>
</dbReference>
<evidence type="ECO:0000256" key="2">
    <source>
        <dbReference type="ARBA" id="ARBA00023002"/>
    </source>
</evidence>
<dbReference type="InterPro" id="IPR000674">
    <property type="entry name" value="Ald_Oxase/Xan_DH_a/b"/>
</dbReference>
<dbReference type="GO" id="GO:0005506">
    <property type="term" value="F:iron ion binding"/>
    <property type="evidence" value="ECO:0007669"/>
    <property type="project" value="InterPro"/>
</dbReference>
<dbReference type="Proteomes" id="UP000078396">
    <property type="component" value="Unassembled WGS sequence"/>
</dbReference>
<dbReference type="PANTHER" id="PTHR11908:SF132">
    <property type="entry name" value="ALDEHYDE OXIDASE 1-RELATED"/>
    <property type="match status" value="1"/>
</dbReference>
<feature type="region of interest" description="Disordered" evidence="3">
    <location>
        <begin position="530"/>
        <end position="552"/>
    </location>
</feature>
<dbReference type="Pfam" id="PF01315">
    <property type="entry name" value="Ald_Xan_dh_C"/>
    <property type="match status" value="1"/>
</dbReference>
<gene>
    <name evidence="5" type="ORF">A4X20_03030</name>
</gene>
<comment type="caution">
    <text evidence="5">The sequence shown here is derived from an EMBL/GenBank/DDBJ whole genome shotgun (WGS) entry which is preliminary data.</text>
</comment>
<dbReference type="SUPFAM" id="SSF54665">
    <property type="entry name" value="CO dehydrogenase molybdoprotein N-domain-like"/>
    <property type="match status" value="1"/>
</dbReference>
<protein>
    <recommendedName>
        <fullName evidence="4">Aldehyde oxidase/xanthine dehydrogenase a/b hammerhead domain-containing protein</fullName>
    </recommendedName>
</protein>
<name>A0A178M409_MYCIR</name>
<dbReference type="Gene3D" id="3.90.1170.50">
    <property type="entry name" value="Aldehyde oxidase/xanthine dehydrogenase, a/b hammerhead"/>
    <property type="match status" value="1"/>
</dbReference>
<dbReference type="GO" id="GO:0016491">
    <property type="term" value="F:oxidoreductase activity"/>
    <property type="evidence" value="ECO:0007669"/>
    <property type="project" value="UniProtKB-KW"/>
</dbReference>
<feature type="domain" description="Aldehyde oxidase/xanthine dehydrogenase a/b hammerhead" evidence="4">
    <location>
        <begin position="20"/>
        <end position="128"/>
    </location>
</feature>